<dbReference type="AlphaFoldDB" id="A0A0A9EKX9"/>
<proteinExistence type="predicted"/>
<name>A0A0A9EKX9_ARUDO</name>
<reference evidence="1" key="1">
    <citation type="submission" date="2014-09" db="EMBL/GenBank/DDBJ databases">
        <authorList>
            <person name="Magalhaes I.L.F."/>
            <person name="Oliveira U."/>
            <person name="Santos F.R."/>
            <person name="Vidigal T.H.D.A."/>
            <person name="Brescovit A.D."/>
            <person name="Santos A.J."/>
        </authorList>
    </citation>
    <scope>NUCLEOTIDE SEQUENCE</scope>
    <source>
        <tissue evidence="1">Shoot tissue taken approximately 20 cm above the soil surface</tissue>
    </source>
</reference>
<evidence type="ECO:0000313" key="1">
    <source>
        <dbReference type="EMBL" id="JAD96692.1"/>
    </source>
</evidence>
<dbReference type="EMBL" id="GBRH01201203">
    <property type="protein sequence ID" value="JAD96692.1"/>
    <property type="molecule type" value="Transcribed_RNA"/>
</dbReference>
<sequence length="56" mass="6543">MSNRLRGIMDDIISEEQSWRKDDMLHAISHIKVVIKRWADYDAACKPNVFLISLVI</sequence>
<organism evidence="1">
    <name type="scientific">Arundo donax</name>
    <name type="common">Giant reed</name>
    <name type="synonym">Donax arundinaceus</name>
    <dbReference type="NCBI Taxonomy" id="35708"/>
    <lineage>
        <taxon>Eukaryota</taxon>
        <taxon>Viridiplantae</taxon>
        <taxon>Streptophyta</taxon>
        <taxon>Embryophyta</taxon>
        <taxon>Tracheophyta</taxon>
        <taxon>Spermatophyta</taxon>
        <taxon>Magnoliopsida</taxon>
        <taxon>Liliopsida</taxon>
        <taxon>Poales</taxon>
        <taxon>Poaceae</taxon>
        <taxon>PACMAD clade</taxon>
        <taxon>Arundinoideae</taxon>
        <taxon>Arundineae</taxon>
        <taxon>Arundo</taxon>
    </lineage>
</organism>
<protein>
    <submittedName>
        <fullName evidence="1">Uncharacterized protein</fullName>
    </submittedName>
</protein>
<reference evidence="1" key="2">
    <citation type="journal article" date="2015" name="Data Brief">
        <title>Shoot transcriptome of the giant reed, Arundo donax.</title>
        <authorList>
            <person name="Barrero R.A."/>
            <person name="Guerrero F.D."/>
            <person name="Moolhuijzen P."/>
            <person name="Goolsby J.A."/>
            <person name="Tidwell J."/>
            <person name="Bellgard S.E."/>
            <person name="Bellgard M.I."/>
        </authorList>
    </citation>
    <scope>NUCLEOTIDE SEQUENCE</scope>
    <source>
        <tissue evidence="1">Shoot tissue taken approximately 20 cm above the soil surface</tissue>
    </source>
</reference>
<dbReference type="EMBL" id="GBRH01179404">
    <property type="protein sequence ID" value="JAE18492.1"/>
    <property type="molecule type" value="Transcribed_RNA"/>
</dbReference>
<accession>A0A0A9EKX9</accession>